<evidence type="ECO:0000313" key="2">
    <source>
        <dbReference type="EMBL" id="AMQ18327.1"/>
    </source>
</evidence>
<dbReference type="STRING" id="53952.A0127_03635"/>
<keyword evidence="1" id="KW-0472">Membrane</keyword>
<evidence type="ECO:0000313" key="3">
    <source>
        <dbReference type="Proteomes" id="UP000073604"/>
    </source>
</evidence>
<proteinExistence type="predicted"/>
<sequence length="662" mass="70289">MKKEFLFFIILSLVSASVPVSSLSAEALVKLPGSVTVDDISLRFGDLSIDGKLLVDVYVDGSYYRSMILLPGENTSIGDLKFEYKGAYIGSESFVVIDLEYPYLLAGDELTLGGYRFRVLSVDQKGFKINATYKGESKIFTQPSFKIGHLQVKVNSTPMVFDGVLNPGENVTVNGHYVKLVKIWASNSSGKVVSGAVFEIDGESYSLESGESKVIQPFVVNLKSATIVGELGEGSCDNCNGYAEVSIGLLAVSMEVKTVPDAQIKLSPGQTASVGPYILRYDYPLGDAVKVSLLNSCGQKLAEGRLTSGGVSYVLTYHGVIVGLDNISSESAEFVVFLDPSEFPDVTKTANLLMSLEVENRSVKQYVPFDVVLRVKNTGSVPLKNAVITFEPSKGLKLLSKGTVSINSIAPGEEAVFKFRVVSIQSGTVELGRAYATVLAPFELACSHCAILTFTSNTGNVTVEPSIIQYELLPTSPESVPVGVPFNLSLTVRNTGDVSVPANLSLDVPSGIGVELSEGMKLKNGAVVVPVNLAPGSGKTLVFKLVPASPGNYSFTALVGTPYGGYSPVKFSIEVVPSGEAVITRTECANETVSATVIPTGNHTAVTITSVTTVTEYKTKTVTSTVEVPYTPFTTKLLWFGVGVAIGAGAIIAVAWYMARSS</sequence>
<accession>A0A142CU75</accession>
<dbReference type="AlphaFoldDB" id="A0A142CU75"/>
<evidence type="ECO:0008006" key="4">
    <source>
        <dbReference type="Google" id="ProtNLM"/>
    </source>
</evidence>
<protein>
    <recommendedName>
        <fullName evidence="4">CARDB domain-containing protein</fullName>
    </recommendedName>
</protein>
<dbReference type="GeneID" id="27139607"/>
<dbReference type="OrthoDB" id="86238at2157"/>
<dbReference type="RefSeq" id="WP_062388095.1">
    <property type="nucleotide sequence ID" value="NZ_CP014750.1"/>
</dbReference>
<feature type="transmembrane region" description="Helical" evidence="1">
    <location>
        <begin position="637"/>
        <end position="659"/>
    </location>
</feature>
<keyword evidence="3" id="KW-1185">Reference proteome</keyword>
<organism evidence="2 3">
    <name type="scientific">Thermococcus peptonophilus</name>
    <dbReference type="NCBI Taxonomy" id="53952"/>
    <lineage>
        <taxon>Archaea</taxon>
        <taxon>Methanobacteriati</taxon>
        <taxon>Methanobacteriota</taxon>
        <taxon>Thermococci</taxon>
        <taxon>Thermococcales</taxon>
        <taxon>Thermococcaceae</taxon>
        <taxon>Thermococcus</taxon>
    </lineage>
</organism>
<dbReference type="EMBL" id="CP014750">
    <property type="protein sequence ID" value="AMQ18327.1"/>
    <property type="molecule type" value="Genomic_DNA"/>
</dbReference>
<gene>
    <name evidence="2" type="ORF">A0127_03635</name>
</gene>
<dbReference type="Gene3D" id="2.60.40.10">
    <property type="entry name" value="Immunoglobulins"/>
    <property type="match status" value="2"/>
</dbReference>
<keyword evidence="1" id="KW-1133">Transmembrane helix</keyword>
<keyword evidence="1" id="KW-0812">Transmembrane</keyword>
<name>A0A142CU75_9EURY</name>
<reference evidence="3" key="1">
    <citation type="submission" date="2016-03" db="EMBL/GenBank/DDBJ databases">
        <authorList>
            <person name="Oger P.M."/>
        </authorList>
    </citation>
    <scope>NUCLEOTIDE SEQUENCE [LARGE SCALE GENOMIC DNA]</scope>
    <source>
        <strain evidence="3">OG-1</strain>
    </source>
</reference>
<dbReference type="KEGG" id="tpep:A0127_03635"/>
<dbReference type="Proteomes" id="UP000073604">
    <property type="component" value="Chromosome"/>
</dbReference>
<dbReference type="InterPro" id="IPR013783">
    <property type="entry name" value="Ig-like_fold"/>
</dbReference>
<evidence type="ECO:0000256" key="1">
    <source>
        <dbReference type="SAM" id="Phobius"/>
    </source>
</evidence>